<sequence>MTDPALRGRPTDCEVDALLERVVDRVGRDRFDAAVEWAWRTAEGSGRAETPEDVVPTWPDDVREVPHDVADVLFPDPTDDTDPLRGQDDVTRLRVLLAAYRRMPTYALLMTAPAVRSDEVLAVWDDAVRALLDDPDPRLADLMSYHLWSGDLDDPDQIERAWDAVTQGIEDAPLRRVRLLEIDEPVPWRLKRVLYGEHPRDTP</sequence>
<dbReference type="AlphaFoldDB" id="A0A542DYY2"/>
<reference evidence="1 2" key="1">
    <citation type="submission" date="2019-06" db="EMBL/GenBank/DDBJ databases">
        <title>Sequencing the genomes of 1000 actinobacteria strains.</title>
        <authorList>
            <person name="Klenk H.-P."/>
        </authorList>
    </citation>
    <scope>NUCLEOTIDE SEQUENCE [LARGE SCALE GENOMIC DNA]</scope>
    <source>
        <strain evidence="1 2">DSM 18607</strain>
    </source>
</reference>
<keyword evidence="2" id="KW-1185">Reference proteome</keyword>
<name>A0A542DYY2_9MICO</name>
<evidence type="ECO:0000313" key="2">
    <source>
        <dbReference type="Proteomes" id="UP000317893"/>
    </source>
</evidence>
<organism evidence="1 2">
    <name type="scientific">Lapillicoccus jejuensis</name>
    <dbReference type="NCBI Taxonomy" id="402171"/>
    <lineage>
        <taxon>Bacteria</taxon>
        <taxon>Bacillati</taxon>
        <taxon>Actinomycetota</taxon>
        <taxon>Actinomycetes</taxon>
        <taxon>Micrococcales</taxon>
        <taxon>Intrasporangiaceae</taxon>
        <taxon>Lapillicoccus</taxon>
    </lineage>
</organism>
<dbReference type="Proteomes" id="UP000317893">
    <property type="component" value="Unassembled WGS sequence"/>
</dbReference>
<comment type="caution">
    <text evidence="1">The sequence shown here is derived from an EMBL/GenBank/DDBJ whole genome shotgun (WGS) entry which is preliminary data.</text>
</comment>
<evidence type="ECO:0000313" key="1">
    <source>
        <dbReference type="EMBL" id="TQJ08298.1"/>
    </source>
</evidence>
<dbReference type="RefSeq" id="WP_141847829.1">
    <property type="nucleotide sequence ID" value="NZ_BAAAPR010000004.1"/>
</dbReference>
<protein>
    <submittedName>
        <fullName evidence="1">Uncharacterized protein</fullName>
    </submittedName>
</protein>
<gene>
    <name evidence="1" type="ORF">FB458_1382</name>
</gene>
<dbReference type="EMBL" id="VFMN01000001">
    <property type="protein sequence ID" value="TQJ08298.1"/>
    <property type="molecule type" value="Genomic_DNA"/>
</dbReference>
<proteinExistence type="predicted"/>
<accession>A0A542DYY2</accession>